<evidence type="ECO:0000256" key="1">
    <source>
        <dbReference type="ARBA" id="ARBA00023015"/>
    </source>
</evidence>
<evidence type="ECO:0000256" key="3">
    <source>
        <dbReference type="ARBA" id="ARBA00023163"/>
    </source>
</evidence>
<keyword evidence="3" id="KW-0804">Transcription</keyword>
<dbReference type="Proteomes" id="UP000268652">
    <property type="component" value="Unassembled WGS sequence"/>
</dbReference>
<keyword evidence="2" id="KW-0238">DNA-binding</keyword>
<dbReference type="OrthoDB" id="3808065at2"/>
<dbReference type="GO" id="GO:0003700">
    <property type="term" value="F:DNA-binding transcription factor activity"/>
    <property type="evidence" value="ECO:0007669"/>
    <property type="project" value="InterPro"/>
</dbReference>
<dbReference type="Gene3D" id="1.10.10.10">
    <property type="entry name" value="Winged helix-like DNA-binding domain superfamily/Winged helix DNA-binding domain"/>
    <property type="match status" value="1"/>
</dbReference>
<gene>
    <name evidence="6" type="ORF">D7318_07170</name>
    <name evidence="5" type="ORF">D7319_03310</name>
</gene>
<dbReference type="InterPro" id="IPR051011">
    <property type="entry name" value="Metal_resp_trans_reg"/>
</dbReference>
<evidence type="ECO:0000313" key="7">
    <source>
        <dbReference type="Proteomes" id="UP000268652"/>
    </source>
</evidence>
<dbReference type="SMART" id="SM00418">
    <property type="entry name" value="HTH_ARSR"/>
    <property type="match status" value="1"/>
</dbReference>
<protein>
    <submittedName>
        <fullName evidence="5">Transcriptional regulator</fullName>
    </submittedName>
</protein>
<dbReference type="GO" id="GO:0003677">
    <property type="term" value="F:DNA binding"/>
    <property type="evidence" value="ECO:0007669"/>
    <property type="project" value="UniProtKB-KW"/>
</dbReference>
<evidence type="ECO:0000313" key="8">
    <source>
        <dbReference type="Proteomes" id="UP000275024"/>
    </source>
</evidence>
<proteinExistence type="predicted"/>
<dbReference type="EMBL" id="RBDX01000002">
    <property type="protein sequence ID" value="RKN11952.1"/>
    <property type="molecule type" value="Genomic_DNA"/>
</dbReference>
<evidence type="ECO:0000313" key="6">
    <source>
        <dbReference type="EMBL" id="RKN25997.1"/>
    </source>
</evidence>
<dbReference type="EMBL" id="RBDY01000003">
    <property type="protein sequence ID" value="RKN25997.1"/>
    <property type="molecule type" value="Genomic_DNA"/>
</dbReference>
<dbReference type="PANTHER" id="PTHR43132">
    <property type="entry name" value="ARSENICAL RESISTANCE OPERON REPRESSOR ARSR-RELATED"/>
    <property type="match status" value="1"/>
</dbReference>
<evidence type="ECO:0000313" key="5">
    <source>
        <dbReference type="EMBL" id="RKN11952.1"/>
    </source>
</evidence>
<dbReference type="PANTHER" id="PTHR43132:SF8">
    <property type="entry name" value="HTH-TYPE TRANSCRIPTIONAL REGULATOR KMTR"/>
    <property type="match status" value="1"/>
</dbReference>
<dbReference type="InterPro" id="IPR001845">
    <property type="entry name" value="HTH_ArsR_DNA-bd_dom"/>
</dbReference>
<dbReference type="Proteomes" id="UP000275024">
    <property type="component" value="Unassembled WGS sequence"/>
</dbReference>
<keyword evidence="1" id="KW-0805">Transcription regulation</keyword>
<dbReference type="InterPro" id="IPR036388">
    <property type="entry name" value="WH-like_DNA-bd_sf"/>
</dbReference>
<evidence type="ECO:0000256" key="2">
    <source>
        <dbReference type="ARBA" id="ARBA00023125"/>
    </source>
</evidence>
<reference evidence="7 8" key="1">
    <citation type="submission" date="2018-09" db="EMBL/GenBank/DDBJ databases">
        <title>Streptomyces sp. nov. DS1-2, an endophytic actinomycete isolated from roots of Dendrobium scabrilingue.</title>
        <authorList>
            <person name="Kuncharoen N."/>
            <person name="Kudo T."/>
            <person name="Ohkuma M."/>
            <person name="Yuki M."/>
            <person name="Tanasupawat S."/>
        </authorList>
    </citation>
    <scope>NUCLEOTIDE SEQUENCE [LARGE SCALE GENOMIC DNA]</scope>
    <source>
        <strain evidence="5 8">AZ1-7</strain>
        <strain evidence="6 7">DS1-2</strain>
    </source>
</reference>
<dbReference type="InterPro" id="IPR011991">
    <property type="entry name" value="ArsR-like_HTH"/>
</dbReference>
<dbReference type="InterPro" id="IPR036390">
    <property type="entry name" value="WH_DNA-bd_sf"/>
</dbReference>
<dbReference type="AlphaFoldDB" id="A0A3A9WH74"/>
<keyword evidence="7" id="KW-1185">Reference proteome</keyword>
<evidence type="ECO:0000259" key="4">
    <source>
        <dbReference type="SMART" id="SM00418"/>
    </source>
</evidence>
<sequence>MLRIHLTGEDLARIRVADRPDPLWETVLSTHRFRDRRGAHVYGGWREGARRRLGALPGTLRALIPPTGYFPDFLNPPQAADSWDSGLDALRATPRRRLAAEIARLDPATPFHGWLRTLAGGDREAVEQLATDLARYHRTALQADASVWARVHADVAADRAVRARDLMSGGAQGLLEGMRPVLRWNAPVLEAPYPVARDLHPGGRGLLLVPSFFCSRRPVTYADDGQTPVLVYPIEHAPPTSGSPMALPRLLGTTRARVLRCIGSGTTTGELARSANVSPASASQHARVLRDAGLIHSTRRGSEVLHTLTPLGLELLT</sequence>
<name>A0A3A9WH74_9ACTN</name>
<dbReference type="CDD" id="cd00090">
    <property type="entry name" value="HTH_ARSR"/>
    <property type="match status" value="1"/>
</dbReference>
<dbReference type="SUPFAM" id="SSF46785">
    <property type="entry name" value="Winged helix' DNA-binding domain"/>
    <property type="match status" value="1"/>
</dbReference>
<accession>A0A3A9WH74</accession>
<feature type="domain" description="HTH arsR-type" evidence="4">
    <location>
        <begin position="249"/>
        <end position="317"/>
    </location>
</feature>
<organism evidence="5 8">
    <name type="scientific">Streptomyces radicis</name>
    <dbReference type="NCBI Taxonomy" id="1750517"/>
    <lineage>
        <taxon>Bacteria</taxon>
        <taxon>Bacillati</taxon>
        <taxon>Actinomycetota</taxon>
        <taxon>Actinomycetes</taxon>
        <taxon>Kitasatosporales</taxon>
        <taxon>Streptomycetaceae</taxon>
        <taxon>Streptomyces</taxon>
    </lineage>
</organism>
<comment type="caution">
    <text evidence="5">The sequence shown here is derived from an EMBL/GenBank/DDBJ whole genome shotgun (WGS) entry which is preliminary data.</text>
</comment>
<dbReference type="RefSeq" id="WP_120696008.1">
    <property type="nucleotide sequence ID" value="NZ_RBDX01000002.1"/>
</dbReference>
<dbReference type="Pfam" id="PF12840">
    <property type="entry name" value="HTH_20"/>
    <property type="match status" value="1"/>
</dbReference>